<dbReference type="UniPathway" id="UPA00219"/>
<dbReference type="Gene3D" id="2.40.440.10">
    <property type="entry name" value="L,D-transpeptidase catalytic domain-like"/>
    <property type="match status" value="1"/>
</dbReference>
<dbReference type="InterPro" id="IPR038063">
    <property type="entry name" value="Transpep_catalytic_dom"/>
</dbReference>
<keyword evidence="10" id="KW-1185">Reference proteome</keyword>
<dbReference type="AlphaFoldDB" id="A0A7D6E173"/>
<dbReference type="Pfam" id="PF17964">
    <property type="entry name" value="Big_10"/>
    <property type="match status" value="1"/>
</dbReference>
<dbReference type="CDD" id="cd16913">
    <property type="entry name" value="YkuD_like"/>
    <property type="match status" value="1"/>
</dbReference>
<dbReference type="CDD" id="cd13431">
    <property type="entry name" value="LDT_IgD_like_1"/>
    <property type="match status" value="1"/>
</dbReference>
<dbReference type="InterPro" id="IPR041280">
    <property type="entry name" value="Big_10"/>
</dbReference>
<dbReference type="SUPFAM" id="SSF141523">
    <property type="entry name" value="L,D-transpeptidase catalytic domain-like"/>
    <property type="match status" value="1"/>
</dbReference>
<feature type="active site" description="Nucleophile" evidence="7">
    <location>
        <position position="243"/>
    </location>
</feature>
<dbReference type="RefSeq" id="WP_180917155.1">
    <property type="nucleotide sequence ID" value="NZ_CP059165.1"/>
</dbReference>
<reference evidence="10" key="1">
    <citation type="submission" date="2020-07" db="EMBL/GenBank/DDBJ databases">
        <title>Description of Mycobacterium gordonae subsp. intergordonae subsp.nov. and Mycobacterium gordonae subsp. gordonae subsp. nov.</title>
        <authorList>
            <person name="Yu X."/>
        </authorList>
    </citation>
    <scope>NUCLEOTIDE SEQUENCE [LARGE SCALE GENOMIC DNA]</scope>
    <source>
        <strain evidence="10">24</strain>
    </source>
</reference>
<dbReference type="Gene3D" id="2.60.40.3710">
    <property type="match status" value="1"/>
</dbReference>
<organism evidence="9 10">
    <name type="scientific">Mycobacterium vicinigordonae</name>
    <dbReference type="NCBI Taxonomy" id="1719132"/>
    <lineage>
        <taxon>Bacteria</taxon>
        <taxon>Bacillati</taxon>
        <taxon>Actinomycetota</taxon>
        <taxon>Actinomycetes</taxon>
        <taxon>Mycobacteriales</taxon>
        <taxon>Mycobacteriaceae</taxon>
        <taxon>Mycobacterium</taxon>
    </lineage>
</organism>
<reference evidence="9 10" key="2">
    <citation type="submission" date="2020-07" db="EMBL/GenBank/DDBJ databases">
        <authorList>
            <person name="Yu X."/>
        </authorList>
    </citation>
    <scope>NUCLEOTIDE SEQUENCE [LARGE SCALE GENOMIC DNA]</scope>
    <source>
        <strain evidence="10">24</strain>
    </source>
</reference>
<evidence type="ECO:0000256" key="2">
    <source>
        <dbReference type="ARBA" id="ARBA00022679"/>
    </source>
</evidence>
<dbReference type="PANTHER" id="PTHR30582">
    <property type="entry name" value="L,D-TRANSPEPTIDASE"/>
    <property type="match status" value="1"/>
</dbReference>
<dbReference type="Proteomes" id="UP000510682">
    <property type="component" value="Chromosome"/>
</dbReference>
<evidence type="ECO:0000256" key="4">
    <source>
        <dbReference type="ARBA" id="ARBA00022984"/>
    </source>
</evidence>
<evidence type="ECO:0000313" key="9">
    <source>
        <dbReference type="EMBL" id="QLL08569.1"/>
    </source>
</evidence>
<reference evidence="10" key="3">
    <citation type="submission" date="2023-07" db="EMBL/GenBank/DDBJ databases">
        <title>Description of Mycobacterium gordonae subsp. intergordonae subsp.nov. and Mycobacterium gordonae subsp. gordonae subsp. nov.</title>
        <authorList>
            <person name="Huang H."/>
        </authorList>
    </citation>
    <scope>NUCLEOTIDE SEQUENCE [LARGE SCALE GENOMIC DNA]</scope>
    <source>
        <strain evidence="10">24</strain>
    </source>
</reference>
<name>A0A7D6E173_9MYCO</name>
<evidence type="ECO:0000259" key="8">
    <source>
        <dbReference type="PROSITE" id="PS52029"/>
    </source>
</evidence>
<evidence type="ECO:0000256" key="5">
    <source>
        <dbReference type="ARBA" id="ARBA00023315"/>
    </source>
</evidence>
<keyword evidence="5" id="KW-0012">Acyltransferase</keyword>
<dbReference type="PROSITE" id="PS52029">
    <property type="entry name" value="LD_TPASE"/>
    <property type="match status" value="1"/>
</dbReference>
<evidence type="ECO:0000256" key="1">
    <source>
        <dbReference type="ARBA" id="ARBA00004752"/>
    </source>
</evidence>
<feature type="domain" description="L,D-TPase catalytic" evidence="8">
    <location>
        <begin position="139"/>
        <end position="267"/>
    </location>
</feature>
<evidence type="ECO:0000256" key="3">
    <source>
        <dbReference type="ARBA" id="ARBA00022960"/>
    </source>
</evidence>
<accession>A0A7D6E173</accession>
<dbReference type="GO" id="GO:0071555">
    <property type="term" value="P:cell wall organization"/>
    <property type="evidence" value="ECO:0007669"/>
    <property type="project" value="UniProtKB-UniRule"/>
</dbReference>
<dbReference type="InterPro" id="IPR005490">
    <property type="entry name" value="LD_TPept_cat_dom"/>
</dbReference>
<evidence type="ECO:0000313" key="10">
    <source>
        <dbReference type="Proteomes" id="UP000510682"/>
    </source>
</evidence>
<keyword evidence="4 7" id="KW-0573">Peptidoglycan synthesis</keyword>
<dbReference type="InterPro" id="IPR050979">
    <property type="entry name" value="LD-transpeptidase"/>
</dbReference>
<dbReference type="PANTHER" id="PTHR30582:SF2">
    <property type="entry name" value="L,D-TRANSPEPTIDASE YCIB-RELATED"/>
    <property type="match status" value="1"/>
</dbReference>
<evidence type="ECO:0000256" key="6">
    <source>
        <dbReference type="ARBA" id="ARBA00023316"/>
    </source>
</evidence>
<sequence>MRAAIRSLLVSVAITTAVFGGRADLTLLGVSRPYDDVASVLPARGAVVGVAHPVVVTLRGPVTDRGAAERAIRISSQPAMTGRFEWLDVNVVQWVPDRYWPAHSTVALSVGGLRTDFKTGPKVVGVADIANHTFTVRIDDVDAGPPPPALPAPHHRPHWGESGILPASMGRPEFATPVGSYSVLSKDRSVIMDSSSVGIPVNDPDGYRLPVDYAVRITNHGLYVHSAPWAIQSMGLENVSHGCISLSPADAEWYYDTVHVGDPVIVEAGVTVDHSGKEVDVQPSTLNPDRPPS</sequence>
<keyword evidence="3 7" id="KW-0133">Cell shape</keyword>
<keyword evidence="2" id="KW-0808">Transferase</keyword>
<dbReference type="GO" id="GO:0016746">
    <property type="term" value="F:acyltransferase activity"/>
    <property type="evidence" value="ECO:0007669"/>
    <property type="project" value="UniProtKB-KW"/>
</dbReference>
<feature type="active site" description="Proton donor/acceptor" evidence="7">
    <location>
        <position position="225"/>
    </location>
</feature>
<gene>
    <name evidence="9" type="ORF">H0P51_06460</name>
</gene>
<dbReference type="GO" id="GO:0071972">
    <property type="term" value="F:peptidoglycan L,D-transpeptidase activity"/>
    <property type="evidence" value="ECO:0007669"/>
    <property type="project" value="TreeGrafter"/>
</dbReference>
<dbReference type="GO" id="GO:0018104">
    <property type="term" value="P:peptidoglycan-protein cross-linking"/>
    <property type="evidence" value="ECO:0007669"/>
    <property type="project" value="TreeGrafter"/>
</dbReference>
<protein>
    <submittedName>
        <fullName evidence="9">L,D-transpeptidase</fullName>
    </submittedName>
</protein>
<dbReference type="KEGG" id="mgor:H0P51_06460"/>
<keyword evidence="6 7" id="KW-0961">Cell wall biogenesis/degradation</keyword>
<evidence type="ECO:0000256" key="7">
    <source>
        <dbReference type="PROSITE-ProRule" id="PRU01373"/>
    </source>
</evidence>
<proteinExistence type="predicted"/>
<dbReference type="GO" id="GO:0008360">
    <property type="term" value="P:regulation of cell shape"/>
    <property type="evidence" value="ECO:0007669"/>
    <property type="project" value="UniProtKB-UniRule"/>
</dbReference>
<dbReference type="GO" id="GO:0005576">
    <property type="term" value="C:extracellular region"/>
    <property type="evidence" value="ECO:0007669"/>
    <property type="project" value="TreeGrafter"/>
</dbReference>
<dbReference type="EMBL" id="CP059165">
    <property type="protein sequence ID" value="QLL08569.1"/>
    <property type="molecule type" value="Genomic_DNA"/>
</dbReference>
<dbReference type="Pfam" id="PF03734">
    <property type="entry name" value="YkuD"/>
    <property type="match status" value="1"/>
</dbReference>
<comment type="pathway">
    <text evidence="1 7">Cell wall biogenesis; peptidoglycan biosynthesis.</text>
</comment>